<comment type="caution">
    <text evidence="2">The sequence shown here is derived from an EMBL/GenBank/DDBJ whole genome shotgun (WGS) entry which is preliminary data.</text>
</comment>
<gene>
    <name evidence="2" type="ORF">PLEPLA_LOCUS36620</name>
</gene>
<keyword evidence="3" id="KW-1185">Reference proteome</keyword>
<feature type="region of interest" description="Disordered" evidence="1">
    <location>
        <begin position="1"/>
        <end position="55"/>
    </location>
</feature>
<sequence>MEEERREQGAERPREQRRQRREMQRERARAERDDEKQAGTSRRSREIARDRGRRESERRRGVCALACRARICRVLTLRDSESANRSHCAQHTPTPQLHHHHHPAVLLLPSSASPHPLCCLASSRAPATLPRHPSCPGECRVVTRRSRVRAISAASGNPSARSCATPAVAVIVVSGLADGFMFFKVAADRDRVWIWSASRTLAWSSGRSEMRDGARRKTACKGNADRSDKHCELQKWANDAPAAGAAQVSRREV</sequence>
<protein>
    <submittedName>
        <fullName evidence="2">Uncharacterized protein</fullName>
    </submittedName>
</protein>
<evidence type="ECO:0000313" key="2">
    <source>
        <dbReference type="EMBL" id="CAB1448970.1"/>
    </source>
</evidence>
<dbReference type="EMBL" id="CADEAL010003994">
    <property type="protein sequence ID" value="CAB1448970.1"/>
    <property type="molecule type" value="Genomic_DNA"/>
</dbReference>
<organism evidence="2 3">
    <name type="scientific">Pleuronectes platessa</name>
    <name type="common">European plaice</name>
    <dbReference type="NCBI Taxonomy" id="8262"/>
    <lineage>
        <taxon>Eukaryota</taxon>
        <taxon>Metazoa</taxon>
        <taxon>Chordata</taxon>
        <taxon>Craniata</taxon>
        <taxon>Vertebrata</taxon>
        <taxon>Euteleostomi</taxon>
        <taxon>Actinopterygii</taxon>
        <taxon>Neopterygii</taxon>
        <taxon>Teleostei</taxon>
        <taxon>Neoteleostei</taxon>
        <taxon>Acanthomorphata</taxon>
        <taxon>Carangaria</taxon>
        <taxon>Pleuronectiformes</taxon>
        <taxon>Pleuronectoidei</taxon>
        <taxon>Pleuronectidae</taxon>
        <taxon>Pleuronectes</taxon>
    </lineage>
</organism>
<name>A0A9N7VG26_PLEPL</name>
<reference evidence="2" key="1">
    <citation type="submission" date="2020-03" db="EMBL/GenBank/DDBJ databases">
        <authorList>
            <person name="Weist P."/>
        </authorList>
    </citation>
    <scope>NUCLEOTIDE SEQUENCE</scope>
</reference>
<evidence type="ECO:0000256" key="1">
    <source>
        <dbReference type="SAM" id="MobiDB-lite"/>
    </source>
</evidence>
<dbReference type="Proteomes" id="UP001153269">
    <property type="component" value="Unassembled WGS sequence"/>
</dbReference>
<evidence type="ECO:0000313" key="3">
    <source>
        <dbReference type="Proteomes" id="UP001153269"/>
    </source>
</evidence>
<accession>A0A9N7VG26</accession>
<proteinExistence type="predicted"/>
<dbReference type="AlphaFoldDB" id="A0A9N7VG26"/>